<keyword evidence="3" id="KW-0067">ATP-binding</keyword>
<evidence type="ECO:0000313" key="5">
    <source>
        <dbReference type="EMBL" id="MPM80988.1"/>
    </source>
</evidence>
<keyword evidence="1 5" id="KW-0808">Transferase</keyword>
<evidence type="ECO:0000256" key="1">
    <source>
        <dbReference type="ARBA" id="ARBA00022679"/>
    </source>
</evidence>
<dbReference type="InterPro" id="IPR029499">
    <property type="entry name" value="PduO-typ"/>
</dbReference>
<protein>
    <submittedName>
        <fullName evidence="5">Cob(I)yrinic acid a,c-diamide adenosyltransferase</fullName>
        <ecNumber evidence="5">2.5.1.17</ecNumber>
    </submittedName>
</protein>
<dbReference type="Pfam" id="PF01923">
    <property type="entry name" value="Cob_adeno_trans"/>
    <property type="match status" value="1"/>
</dbReference>
<name>A0A645CVW1_9ZZZZ</name>
<dbReference type="PANTHER" id="PTHR12213">
    <property type="entry name" value="CORRINOID ADENOSYLTRANSFERASE"/>
    <property type="match status" value="1"/>
</dbReference>
<dbReference type="AlphaFoldDB" id="A0A645CVW1"/>
<evidence type="ECO:0000256" key="3">
    <source>
        <dbReference type="ARBA" id="ARBA00022840"/>
    </source>
</evidence>
<feature type="domain" description="Cobalamin adenosyltransferase-like" evidence="4">
    <location>
        <begin position="1"/>
        <end position="74"/>
    </location>
</feature>
<dbReference type="EC" id="2.5.1.17" evidence="5"/>
<dbReference type="GO" id="GO:0008817">
    <property type="term" value="F:corrinoid adenosyltransferase activity"/>
    <property type="evidence" value="ECO:0007669"/>
    <property type="project" value="UniProtKB-EC"/>
</dbReference>
<dbReference type="EMBL" id="VSSQ01030450">
    <property type="protein sequence ID" value="MPM80988.1"/>
    <property type="molecule type" value="Genomic_DNA"/>
</dbReference>
<comment type="caution">
    <text evidence="5">The sequence shown here is derived from an EMBL/GenBank/DDBJ whole genome shotgun (WGS) entry which is preliminary data.</text>
</comment>
<reference evidence="5" key="1">
    <citation type="submission" date="2019-08" db="EMBL/GenBank/DDBJ databases">
        <authorList>
            <person name="Kucharzyk K."/>
            <person name="Murdoch R.W."/>
            <person name="Higgins S."/>
            <person name="Loffler F."/>
        </authorList>
    </citation>
    <scope>NUCLEOTIDE SEQUENCE</scope>
</reference>
<sequence>MERAIDELVDSLPKNTQFILPGLSMDSAVLHVARTAVRRAERCIVGVKEAVDIGPDILIYMNRLSDLLFVMSRAVDEVDAFCQDVN</sequence>
<dbReference type="SUPFAM" id="SSF89028">
    <property type="entry name" value="Cobalamin adenosyltransferase-like"/>
    <property type="match status" value="1"/>
</dbReference>
<dbReference type="GO" id="GO:0005524">
    <property type="term" value="F:ATP binding"/>
    <property type="evidence" value="ECO:0007669"/>
    <property type="project" value="UniProtKB-KW"/>
</dbReference>
<dbReference type="PANTHER" id="PTHR12213:SF0">
    <property type="entry name" value="CORRINOID ADENOSYLTRANSFERASE MMAB"/>
    <property type="match status" value="1"/>
</dbReference>
<accession>A0A645CVW1</accession>
<dbReference type="InterPro" id="IPR016030">
    <property type="entry name" value="CblAdoTrfase-like"/>
</dbReference>
<dbReference type="Gene3D" id="1.20.1200.10">
    <property type="entry name" value="Cobalamin adenosyltransferase-like"/>
    <property type="match status" value="1"/>
</dbReference>
<keyword evidence="2" id="KW-0547">Nucleotide-binding</keyword>
<proteinExistence type="predicted"/>
<gene>
    <name evidence="5" type="primary">yvqK_20</name>
    <name evidence="5" type="ORF">SDC9_128039</name>
</gene>
<organism evidence="5">
    <name type="scientific">bioreactor metagenome</name>
    <dbReference type="NCBI Taxonomy" id="1076179"/>
    <lineage>
        <taxon>unclassified sequences</taxon>
        <taxon>metagenomes</taxon>
        <taxon>ecological metagenomes</taxon>
    </lineage>
</organism>
<dbReference type="InterPro" id="IPR036451">
    <property type="entry name" value="CblAdoTrfase-like_sf"/>
</dbReference>
<evidence type="ECO:0000259" key="4">
    <source>
        <dbReference type="Pfam" id="PF01923"/>
    </source>
</evidence>
<evidence type="ECO:0000256" key="2">
    <source>
        <dbReference type="ARBA" id="ARBA00022741"/>
    </source>
</evidence>